<organism evidence="3 4">
    <name type="scientific">Shewanella salipaludis</name>
    <dbReference type="NCBI Taxonomy" id="2723052"/>
    <lineage>
        <taxon>Bacteria</taxon>
        <taxon>Pseudomonadati</taxon>
        <taxon>Pseudomonadota</taxon>
        <taxon>Gammaproteobacteria</taxon>
        <taxon>Alteromonadales</taxon>
        <taxon>Shewanellaceae</taxon>
        <taxon>Shewanella</taxon>
    </lineage>
</organism>
<evidence type="ECO:0000259" key="1">
    <source>
        <dbReference type="Pfam" id="PF16024"/>
    </source>
</evidence>
<feature type="domain" description="DUF4785" evidence="1">
    <location>
        <begin position="71"/>
        <end position="217"/>
    </location>
</feature>
<feature type="domain" description="DUF4785" evidence="2">
    <location>
        <begin position="339"/>
        <end position="428"/>
    </location>
</feature>
<dbReference type="EMBL" id="JAAXYH010000005">
    <property type="protein sequence ID" value="NMH65437.1"/>
    <property type="molecule type" value="Genomic_DNA"/>
</dbReference>
<gene>
    <name evidence="3" type="ORF">HC757_09660</name>
</gene>
<dbReference type="Proteomes" id="UP000737113">
    <property type="component" value="Unassembled WGS sequence"/>
</dbReference>
<dbReference type="Gene3D" id="2.60.120.1370">
    <property type="match status" value="1"/>
</dbReference>
<proteinExistence type="predicted"/>
<evidence type="ECO:0000259" key="2">
    <source>
        <dbReference type="Pfam" id="PF20943"/>
    </source>
</evidence>
<reference evidence="3" key="1">
    <citation type="submission" date="2020-04" db="EMBL/GenBank/DDBJ databases">
        <title>Description of Shewanella salipaludis sp. nov., isolated from a salt marsh.</title>
        <authorList>
            <person name="Park S."/>
            <person name="Yoon J.-H."/>
        </authorList>
    </citation>
    <scope>NUCLEOTIDE SEQUENCE</scope>
    <source>
        <strain evidence="3">SHSM-M6</strain>
    </source>
</reference>
<sequence length="433" mass="45936">MQQLTSVVGILCLATLLTACQDESAQKVQTSAAPASPQNVKAVPLAAPQTTDIYHAEVEAPTLPPLNTSPDYISFITPLSGEFTASPPQTRQTRLSDEYWLNVSGAELSGGIDLPISQASSVIRIAPRGDTSSGGLIKADAIAPETISLSLASANTGKHEARSWVKSMADAQALASAGLSDDSSALTLRADAKPGKYRLRVNQPLAAQARYLVNVKEKHSPYQLKLGAPMSIEAEAGRIGLDISLSQGQQGLAPRARLIQAGGESLELAVQQQGEAWQVVLTEPLPAAKNNADLSEIQVDIQTEVDGRPLLRSVKTAFKAYVNSAKLLPQADSRWQGELPTGVDFGLELVTEGRFGLSAVLTGTNSQGKSVAILRSQAAAWVTPDAPRLRLELDPALIAASGLRAPFELRELTLTDQGQMARLSYQDHGLILE</sequence>
<dbReference type="AlphaFoldDB" id="A0A972JLG9"/>
<protein>
    <submittedName>
        <fullName evidence="3">DUF4785 family protein</fullName>
    </submittedName>
</protein>
<dbReference type="Pfam" id="PF16024">
    <property type="entry name" value="DUF4785_1st"/>
    <property type="match status" value="1"/>
</dbReference>
<dbReference type="Gene3D" id="2.60.40.3870">
    <property type="entry name" value="Uncharacterised protein PF16024, DUF4785"/>
    <property type="match status" value="1"/>
</dbReference>
<keyword evidence="4" id="KW-1185">Reference proteome</keyword>
<dbReference type="RefSeq" id="WP_169564137.1">
    <property type="nucleotide sequence ID" value="NZ_JAAXYH010000005.1"/>
</dbReference>
<dbReference type="InterPro" id="IPR048295">
    <property type="entry name" value="DUF4785_C"/>
</dbReference>
<dbReference type="InterPro" id="IPR031979">
    <property type="entry name" value="DUF4785_N"/>
</dbReference>
<dbReference type="Pfam" id="PF20943">
    <property type="entry name" value="DUF4785_3rd"/>
    <property type="match status" value="1"/>
</dbReference>
<comment type="caution">
    <text evidence="3">The sequence shown here is derived from an EMBL/GenBank/DDBJ whole genome shotgun (WGS) entry which is preliminary data.</text>
</comment>
<name>A0A972JLG9_9GAMM</name>
<accession>A0A972JLG9</accession>
<evidence type="ECO:0000313" key="3">
    <source>
        <dbReference type="EMBL" id="NMH65437.1"/>
    </source>
</evidence>
<evidence type="ECO:0000313" key="4">
    <source>
        <dbReference type="Proteomes" id="UP000737113"/>
    </source>
</evidence>